<dbReference type="AlphaFoldDB" id="A0A4Z2H5L9"/>
<comment type="caution">
    <text evidence="2">The sequence shown here is derived from an EMBL/GenBank/DDBJ whole genome shotgun (WGS) entry which is preliminary data.</text>
</comment>
<keyword evidence="3" id="KW-1185">Reference proteome</keyword>
<reference evidence="2 3" key="1">
    <citation type="submission" date="2019-03" db="EMBL/GenBank/DDBJ databases">
        <title>First draft genome of Liparis tanakae, snailfish: a comprehensive survey of snailfish specific genes.</title>
        <authorList>
            <person name="Kim W."/>
            <person name="Song I."/>
            <person name="Jeong J.-H."/>
            <person name="Kim D."/>
            <person name="Kim S."/>
            <person name="Ryu S."/>
            <person name="Song J.Y."/>
            <person name="Lee S.K."/>
        </authorList>
    </citation>
    <scope>NUCLEOTIDE SEQUENCE [LARGE SCALE GENOMIC DNA]</scope>
    <source>
        <tissue evidence="2">Muscle</tissue>
    </source>
</reference>
<protein>
    <submittedName>
        <fullName evidence="2">Uncharacterized protein</fullName>
    </submittedName>
</protein>
<sequence>MVNPPGTGDDLGVPGGAVAHRHGAGFGQRTRRDGDACSREGGGENKRNESNRLQLLDGAGHRVAGRLRLFDDDADLSPVHLIGQRAAHHLQRPLHHGHVHLHQLALYSVHFLQDETRLHEHQLCHN</sequence>
<dbReference type="EMBL" id="SRLO01000323">
    <property type="protein sequence ID" value="TNN61016.1"/>
    <property type="molecule type" value="Genomic_DNA"/>
</dbReference>
<accession>A0A4Z2H5L9</accession>
<evidence type="ECO:0000313" key="2">
    <source>
        <dbReference type="EMBL" id="TNN61016.1"/>
    </source>
</evidence>
<name>A0A4Z2H5L9_9TELE</name>
<gene>
    <name evidence="2" type="ORF">EYF80_028794</name>
</gene>
<feature type="region of interest" description="Disordered" evidence="1">
    <location>
        <begin position="1"/>
        <end position="54"/>
    </location>
</feature>
<evidence type="ECO:0000256" key="1">
    <source>
        <dbReference type="SAM" id="MobiDB-lite"/>
    </source>
</evidence>
<evidence type="ECO:0000313" key="3">
    <source>
        <dbReference type="Proteomes" id="UP000314294"/>
    </source>
</evidence>
<proteinExistence type="predicted"/>
<organism evidence="2 3">
    <name type="scientific">Liparis tanakae</name>
    <name type="common">Tanaka's snailfish</name>
    <dbReference type="NCBI Taxonomy" id="230148"/>
    <lineage>
        <taxon>Eukaryota</taxon>
        <taxon>Metazoa</taxon>
        <taxon>Chordata</taxon>
        <taxon>Craniata</taxon>
        <taxon>Vertebrata</taxon>
        <taxon>Euteleostomi</taxon>
        <taxon>Actinopterygii</taxon>
        <taxon>Neopterygii</taxon>
        <taxon>Teleostei</taxon>
        <taxon>Neoteleostei</taxon>
        <taxon>Acanthomorphata</taxon>
        <taxon>Eupercaria</taxon>
        <taxon>Perciformes</taxon>
        <taxon>Cottioidei</taxon>
        <taxon>Cottales</taxon>
        <taxon>Liparidae</taxon>
        <taxon>Liparis</taxon>
    </lineage>
</organism>
<dbReference type="Proteomes" id="UP000314294">
    <property type="component" value="Unassembled WGS sequence"/>
</dbReference>
<feature type="compositionally biased region" description="Basic and acidic residues" evidence="1">
    <location>
        <begin position="30"/>
        <end position="50"/>
    </location>
</feature>